<dbReference type="GO" id="GO:0046872">
    <property type="term" value="F:metal ion binding"/>
    <property type="evidence" value="ECO:0007669"/>
    <property type="project" value="UniProtKB-KW"/>
</dbReference>
<comment type="caution">
    <text evidence="6">The sequence shown here is derived from an EMBL/GenBank/DDBJ whole genome shotgun (WGS) entry which is preliminary data.</text>
</comment>
<keyword evidence="2" id="KW-0479">Metal-binding</keyword>
<evidence type="ECO:0000256" key="1">
    <source>
        <dbReference type="ARBA" id="ARBA00005495"/>
    </source>
</evidence>
<evidence type="ECO:0000256" key="3">
    <source>
        <dbReference type="ARBA" id="ARBA00022833"/>
    </source>
</evidence>
<dbReference type="Pfam" id="PF04828">
    <property type="entry name" value="GFA"/>
    <property type="match status" value="1"/>
</dbReference>
<keyword evidence="3" id="KW-0862">Zinc</keyword>
<dbReference type="RefSeq" id="WP_183528181.1">
    <property type="nucleotide sequence ID" value="NZ_JACIJM010000004.1"/>
</dbReference>
<evidence type="ECO:0000256" key="4">
    <source>
        <dbReference type="ARBA" id="ARBA00023239"/>
    </source>
</evidence>
<dbReference type="InterPro" id="IPR011057">
    <property type="entry name" value="Mss4-like_sf"/>
</dbReference>
<dbReference type="Gene3D" id="3.90.1590.10">
    <property type="entry name" value="glutathione-dependent formaldehyde- activating enzyme (gfa)"/>
    <property type="match status" value="1"/>
</dbReference>
<evidence type="ECO:0000259" key="5">
    <source>
        <dbReference type="PROSITE" id="PS51891"/>
    </source>
</evidence>
<accession>A0A7W9BKV4</accession>
<comment type="similarity">
    <text evidence="1">Belongs to the Gfa family.</text>
</comment>
<dbReference type="GO" id="GO:0016846">
    <property type="term" value="F:carbon-sulfur lyase activity"/>
    <property type="evidence" value="ECO:0007669"/>
    <property type="project" value="InterPro"/>
</dbReference>
<dbReference type="Proteomes" id="UP000535415">
    <property type="component" value="Unassembled WGS sequence"/>
</dbReference>
<organism evidence="6 7">
    <name type="scientific">Yoonia ponticola</name>
    <dbReference type="NCBI Taxonomy" id="1524255"/>
    <lineage>
        <taxon>Bacteria</taxon>
        <taxon>Pseudomonadati</taxon>
        <taxon>Pseudomonadota</taxon>
        <taxon>Alphaproteobacteria</taxon>
        <taxon>Rhodobacterales</taxon>
        <taxon>Paracoccaceae</taxon>
        <taxon>Yoonia</taxon>
    </lineage>
</organism>
<dbReference type="PANTHER" id="PTHR33337">
    <property type="entry name" value="GFA DOMAIN-CONTAINING PROTEIN"/>
    <property type="match status" value="1"/>
</dbReference>
<feature type="domain" description="CENP-V/GFA" evidence="5">
    <location>
        <begin position="10"/>
        <end position="123"/>
    </location>
</feature>
<gene>
    <name evidence="6" type="ORF">FHS72_001801</name>
</gene>
<dbReference type="InterPro" id="IPR006913">
    <property type="entry name" value="CENP-V/GFA"/>
</dbReference>
<dbReference type="SUPFAM" id="SSF51316">
    <property type="entry name" value="Mss4-like"/>
    <property type="match status" value="1"/>
</dbReference>
<reference evidence="6 7" key="1">
    <citation type="submission" date="2020-08" db="EMBL/GenBank/DDBJ databases">
        <title>Genomic Encyclopedia of Type Strains, Phase IV (KMG-IV): sequencing the most valuable type-strain genomes for metagenomic binning, comparative biology and taxonomic classification.</title>
        <authorList>
            <person name="Goeker M."/>
        </authorList>
    </citation>
    <scope>NUCLEOTIDE SEQUENCE [LARGE SCALE GENOMIC DNA]</scope>
    <source>
        <strain evidence="6 7">DSM 101064</strain>
    </source>
</reference>
<sequence length="146" mass="15448">MPDTATPTRMTGRCMCGACTFSAVPETMTGGVCHCDMCRKWAGGVFMAVGCGSTVEFEAGSPVVTFDSSDWGQRLFCGTCGSTLVWQTKDLSHQSVAAPAFDDQNAFPITSEIFIDSKPDTFALAGDLSQMTKAEIMAKYAPTGDA</sequence>
<evidence type="ECO:0000313" key="7">
    <source>
        <dbReference type="Proteomes" id="UP000535415"/>
    </source>
</evidence>
<name>A0A7W9BKV4_9RHOB</name>
<evidence type="ECO:0000256" key="2">
    <source>
        <dbReference type="ARBA" id="ARBA00022723"/>
    </source>
</evidence>
<dbReference type="EMBL" id="JACIJM010000004">
    <property type="protein sequence ID" value="MBB5722177.1"/>
    <property type="molecule type" value="Genomic_DNA"/>
</dbReference>
<dbReference type="AlphaFoldDB" id="A0A7W9BKV4"/>
<proteinExistence type="inferred from homology"/>
<keyword evidence="7" id="KW-1185">Reference proteome</keyword>
<dbReference type="PROSITE" id="PS51891">
    <property type="entry name" value="CENP_V_GFA"/>
    <property type="match status" value="1"/>
</dbReference>
<protein>
    <recommendedName>
        <fullName evidence="5">CENP-V/GFA domain-containing protein</fullName>
    </recommendedName>
</protein>
<dbReference type="PANTHER" id="PTHR33337:SF40">
    <property type="entry name" value="CENP-V_GFA DOMAIN-CONTAINING PROTEIN-RELATED"/>
    <property type="match status" value="1"/>
</dbReference>
<evidence type="ECO:0000313" key="6">
    <source>
        <dbReference type="EMBL" id="MBB5722177.1"/>
    </source>
</evidence>
<keyword evidence="4" id="KW-0456">Lyase</keyword>